<accession>A0A6T6BUD9</accession>
<evidence type="ECO:0000256" key="4">
    <source>
        <dbReference type="ARBA" id="ARBA00022454"/>
    </source>
</evidence>
<feature type="coiled-coil region" evidence="12">
    <location>
        <begin position="791"/>
        <end position="860"/>
    </location>
</feature>
<evidence type="ECO:0000256" key="8">
    <source>
        <dbReference type="ARBA" id="ARBA00023054"/>
    </source>
</evidence>
<evidence type="ECO:0000256" key="6">
    <source>
        <dbReference type="ARBA" id="ARBA00022763"/>
    </source>
</evidence>
<evidence type="ECO:0000256" key="9">
    <source>
        <dbReference type="ARBA" id="ARBA00023172"/>
    </source>
</evidence>
<evidence type="ECO:0000256" key="5">
    <source>
        <dbReference type="ARBA" id="ARBA00022741"/>
    </source>
</evidence>
<comment type="subcellular location">
    <subcellularLocation>
        <location evidence="2">Chromosome</location>
    </subcellularLocation>
    <subcellularLocation>
        <location evidence="1">Nucleus</location>
    </subcellularLocation>
</comment>
<evidence type="ECO:0000256" key="13">
    <source>
        <dbReference type="SAM" id="MobiDB-lite"/>
    </source>
</evidence>
<dbReference type="GO" id="GO:0003697">
    <property type="term" value="F:single-stranded DNA binding"/>
    <property type="evidence" value="ECO:0007669"/>
    <property type="project" value="TreeGrafter"/>
</dbReference>
<keyword evidence="11" id="KW-0539">Nucleus</keyword>
<dbReference type="GO" id="GO:0003684">
    <property type="term" value="F:damaged DNA binding"/>
    <property type="evidence" value="ECO:0007669"/>
    <property type="project" value="TreeGrafter"/>
</dbReference>
<dbReference type="GO" id="GO:0000724">
    <property type="term" value="P:double-strand break repair via homologous recombination"/>
    <property type="evidence" value="ECO:0007669"/>
    <property type="project" value="TreeGrafter"/>
</dbReference>
<keyword evidence="4" id="KW-0158">Chromosome</keyword>
<dbReference type="PANTHER" id="PTHR19306:SF6">
    <property type="entry name" value="STRUCTURAL MAINTENANCE OF CHROMOSOMES PROTEIN 6"/>
    <property type="match status" value="1"/>
</dbReference>
<dbReference type="Pfam" id="PF02463">
    <property type="entry name" value="SMC_N"/>
    <property type="match status" value="1"/>
</dbReference>
<feature type="compositionally biased region" description="Acidic residues" evidence="13">
    <location>
        <begin position="23"/>
        <end position="32"/>
    </location>
</feature>
<keyword evidence="9" id="KW-0233">DNA recombination</keyword>
<dbReference type="GO" id="GO:0030915">
    <property type="term" value="C:Smc5-Smc6 complex"/>
    <property type="evidence" value="ECO:0007669"/>
    <property type="project" value="TreeGrafter"/>
</dbReference>
<feature type="domain" description="RecF/RecN/SMC N-terminal" evidence="14">
    <location>
        <begin position="79"/>
        <end position="1090"/>
    </location>
</feature>
<dbReference type="SUPFAM" id="SSF52540">
    <property type="entry name" value="P-loop containing nucleoside triphosphate hydrolases"/>
    <property type="match status" value="1"/>
</dbReference>
<keyword evidence="7" id="KW-0067">ATP-binding</keyword>
<evidence type="ECO:0000256" key="11">
    <source>
        <dbReference type="ARBA" id="ARBA00023242"/>
    </source>
</evidence>
<evidence type="ECO:0000313" key="15">
    <source>
        <dbReference type="EMBL" id="CAD9232576.1"/>
    </source>
</evidence>
<dbReference type="EMBL" id="HBGH01008509">
    <property type="protein sequence ID" value="CAD9232576.1"/>
    <property type="molecule type" value="Transcribed_RNA"/>
</dbReference>
<dbReference type="InterPro" id="IPR027417">
    <property type="entry name" value="P-loop_NTPase"/>
</dbReference>
<dbReference type="GO" id="GO:0035861">
    <property type="term" value="C:site of double-strand break"/>
    <property type="evidence" value="ECO:0007669"/>
    <property type="project" value="TreeGrafter"/>
</dbReference>
<name>A0A6T6BUD9_9RHOD</name>
<keyword evidence="8 12" id="KW-0175">Coiled coil</keyword>
<keyword evidence="6" id="KW-0227">DNA damage</keyword>
<feature type="coiled-coil region" evidence="12">
    <location>
        <begin position="336"/>
        <end position="489"/>
    </location>
</feature>
<evidence type="ECO:0000313" key="16">
    <source>
        <dbReference type="EMBL" id="CAD9232577.1"/>
    </source>
</evidence>
<dbReference type="Gene3D" id="3.40.50.300">
    <property type="entry name" value="P-loop containing nucleotide triphosphate hydrolases"/>
    <property type="match status" value="2"/>
</dbReference>
<dbReference type="GO" id="GO:0005634">
    <property type="term" value="C:nucleus"/>
    <property type="evidence" value="ECO:0007669"/>
    <property type="project" value="UniProtKB-SubCell"/>
</dbReference>
<protein>
    <recommendedName>
        <fullName evidence="14">RecF/RecN/SMC N-terminal domain-containing protein</fullName>
    </recommendedName>
</protein>
<feature type="region of interest" description="Disordered" evidence="13">
    <location>
        <begin position="1"/>
        <end position="49"/>
    </location>
</feature>
<keyword evidence="5" id="KW-0547">Nucleotide-binding</keyword>
<sequence length="1131" mass="129639">MSQGHSGVEMRERKASGVCDTSGSEEDVEADESVTAVNDENRAPTKSPTRVNAVIERSRRSLVGMEQWASRGFAQTGILESIRVENFMCHRLFEFKFGPNVNIVNGNNGSGKSAIVAALQLGLGASAKQTERGRSTSDCIMHGESYAMIQIRIRNRPPAAGFVDNRYRPEVFGDAVVIEKRISRDGANSLKFLDSKNRKIQGIERPKDELVRLLDHFNIQVDNPVSILTQQRSKQFLTLGKPTDFYRFFMTSTHLDTWLRDIDDAETYARQMSERIRQKESLVPEIEKGLQKLRDRFEASQEMVGLRDRIEHLKNLYAWTHIAELEDELTSKWAAIDADREKLARFQLDLSRLRETLESRQRNASTKNTEIDSFQEAVNEKQRQLKDIQESVRTSKRELAQLTLSIQSAKKLMDSALKQVESLERGAEEEKRKFHDLDNERVAMQASLNGLLAEQEGTRAALKELENDERQAEIQLVRFHREIEEIERHIYSIEGRTRNLNVELKDLRGMTGNDVRRFGSQVALLLDSIRANESRFHHQPVGPIGQYLKVKDGKWCRAIQSCLRANLLGTFIVHDSHDERILRELSNNTARMITTRVDAPRYQVGNSAKPEGMLTILDAIVISESSIFNALLDHGEIERNVLVDSRSEFERIAYEEDIQNLKAVWLPDGAHGYSKFGSRVFRAGRKETLVLQEDFSASIREKEEELQGSTNELDQTKRKKRAIEHERESFCNSRTSKRRARESLRNQDRAKSEEIRRIQIQLEAEARFDATEWETRIASSKQEFTLRNEEREGLEQSEAMLKEKLHALEGEKTKIKEAGTEVALKMQAVADEWTEAQKELKEVSAQLKTLETRIGDMEGKIGRFILEAQEFDSAIVQNETENAKKLCPERLERAPSSASHVKAEFMGLEKRLQQHRDLNHGLSLEDIERSYLEAKRKKDLNDRDMSSCKDFLLRVQHGNIARRKRWKLCRKLLQKNASDWFAHFMAKRRNEGSLNFDNDAGELSLSVKMAHHRNGNGELELTTDLRSLSGGERSFTTLAFMLALGEIESLSLRIMDEFDVFMDEAHRRASYETLIDVAKGMRDRQFIFITPLELPRIALGAGEAIKVQKLNPPERNPAAQTRLDEFMNGSR</sequence>
<dbReference type="Gene3D" id="1.10.287.1490">
    <property type="match status" value="1"/>
</dbReference>
<evidence type="ECO:0000256" key="12">
    <source>
        <dbReference type="SAM" id="Coils"/>
    </source>
</evidence>
<dbReference type="InterPro" id="IPR003395">
    <property type="entry name" value="RecF/RecN/SMC_N"/>
</dbReference>
<dbReference type="PANTHER" id="PTHR19306">
    <property type="entry name" value="STRUCTURAL MAINTENANCE OF CHROMOSOMES 5,6 SMC5, SMC6"/>
    <property type="match status" value="1"/>
</dbReference>
<evidence type="ECO:0000256" key="1">
    <source>
        <dbReference type="ARBA" id="ARBA00004123"/>
    </source>
</evidence>
<reference evidence="15" key="1">
    <citation type="submission" date="2021-01" db="EMBL/GenBank/DDBJ databases">
        <authorList>
            <person name="Corre E."/>
            <person name="Pelletier E."/>
            <person name="Niang G."/>
            <person name="Scheremetjew M."/>
            <person name="Finn R."/>
            <person name="Kale V."/>
            <person name="Holt S."/>
            <person name="Cochrane G."/>
            <person name="Meng A."/>
            <person name="Brown T."/>
            <person name="Cohen L."/>
        </authorList>
    </citation>
    <scope>NUCLEOTIDE SEQUENCE</scope>
    <source>
        <strain evidence="15">SAG 36.94</strain>
    </source>
</reference>
<evidence type="ECO:0000256" key="3">
    <source>
        <dbReference type="ARBA" id="ARBA00006793"/>
    </source>
</evidence>
<dbReference type="EMBL" id="HBGH01008510">
    <property type="protein sequence ID" value="CAD9232577.1"/>
    <property type="molecule type" value="Transcribed_RNA"/>
</dbReference>
<evidence type="ECO:0000256" key="10">
    <source>
        <dbReference type="ARBA" id="ARBA00023204"/>
    </source>
</evidence>
<feature type="region of interest" description="Disordered" evidence="13">
    <location>
        <begin position="702"/>
        <end position="750"/>
    </location>
</feature>
<keyword evidence="10" id="KW-0234">DNA repair</keyword>
<gene>
    <name evidence="15" type="ORF">CCAE0312_LOCUS4659</name>
    <name evidence="16" type="ORF">CCAE0312_LOCUS4660</name>
</gene>
<proteinExistence type="inferred from homology"/>
<evidence type="ECO:0000259" key="14">
    <source>
        <dbReference type="Pfam" id="PF02463"/>
    </source>
</evidence>
<organism evidence="15">
    <name type="scientific">Compsopogon caeruleus</name>
    <dbReference type="NCBI Taxonomy" id="31354"/>
    <lineage>
        <taxon>Eukaryota</taxon>
        <taxon>Rhodophyta</taxon>
        <taxon>Compsopogonophyceae</taxon>
        <taxon>Compsopogonales</taxon>
        <taxon>Compsopogonaceae</taxon>
        <taxon>Compsopogon</taxon>
    </lineage>
</organism>
<dbReference type="AlphaFoldDB" id="A0A6T6BUD9"/>
<feature type="compositionally biased region" description="Basic and acidic residues" evidence="13">
    <location>
        <begin position="741"/>
        <end position="750"/>
    </location>
</feature>
<comment type="similarity">
    <text evidence="3">Belongs to the SMC family. SMC6 subfamily.</text>
</comment>
<evidence type="ECO:0000256" key="2">
    <source>
        <dbReference type="ARBA" id="ARBA00004286"/>
    </source>
</evidence>
<dbReference type="GO" id="GO:0005524">
    <property type="term" value="F:ATP binding"/>
    <property type="evidence" value="ECO:0007669"/>
    <property type="project" value="UniProtKB-KW"/>
</dbReference>
<evidence type="ECO:0000256" key="7">
    <source>
        <dbReference type="ARBA" id="ARBA00022840"/>
    </source>
</evidence>